<dbReference type="PANTHER" id="PTHR30087:SF1">
    <property type="entry name" value="HYPOTHETICAL CYTOSOLIC PROTEIN"/>
    <property type="match status" value="1"/>
</dbReference>
<dbReference type="InterPro" id="IPR007553">
    <property type="entry name" value="2-thiour_desulf"/>
</dbReference>
<dbReference type="EMBL" id="CP013213">
    <property type="protein sequence ID" value="AMC92512.1"/>
    <property type="molecule type" value="Genomic_DNA"/>
</dbReference>
<accession>A0A0X8GY08</accession>
<proteinExistence type="predicted"/>
<dbReference type="PANTHER" id="PTHR30087">
    <property type="entry name" value="INNER MEMBRANE PROTEIN"/>
    <property type="match status" value="1"/>
</dbReference>
<gene>
    <name evidence="1" type="ORF">AOC36_00425</name>
</gene>
<sequence>MKVLVSACLLGVNCKYNGGNNLNANVLKFLEDKEVIPVCPEILGGLSIPRPPAEIRDGSVYDEHGNNVDKSFSRGARLAMRILEDNDIDCVILQSRSPSCGVRQIYDGSFSGTLIDGQGVFAKACIEAGYRVYDADEF</sequence>
<dbReference type="Pfam" id="PF04463">
    <property type="entry name" value="2-thiour_desulf"/>
    <property type="match status" value="1"/>
</dbReference>
<dbReference type="STRING" id="1514105.AOC36_00425"/>
<evidence type="ECO:0000313" key="1">
    <source>
        <dbReference type="EMBL" id="AMC92512.1"/>
    </source>
</evidence>
<dbReference type="RefSeq" id="WP_067629829.1">
    <property type="nucleotide sequence ID" value="NZ_CP013213.1"/>
</dbReference>
<dbReference type="OrthoDB" id="9797779at2"/>
<dbReference type="KEGG" id="erl:AOC36_00425"/>
<name>A0A0X8GY08_9FIRM</name>
<protein>
    <submittedName>
        <fullName evidence="1">Uncharacterized protein</fullName>
    </submittedName>
</protein>
<dbReference type="Proteomes" id="UP000063781">
    <property type="component" value="Chromosome"/>
</dbReference>
<keyword evidence="2" id="KW-1185">Reference proteome</keyword>
<evidence type="ECO:0000313" key="2">
    <source>
        <dbReference type="Proteomes" id="UP000063781"/>
    </source>
</evidence>
<organism evidence="1 2">
    <name type="scientific">Erysipelothrix larvae</name>
    <dbReference type="NCBI Taxonomy" id="1514105"/>
    <lineage>
        <taxon>Bacteria</taxon>
        <taxon>Bacillati</taxon>
        <taxon>Bacillota</taxon>
        <taxon>Erysipelotrichia</taxon>
        <taxon>Erysipelotrichales</taxon>
        <taxon>Erysipelotrichaceae</taxon>
        <taxon>Erysipelothrix</taxon>
    </lineage>
</organism>
<reference evidence="1 2" key="1">
    <citation type="submission" date="2015-10" db="EMBL/GenBank/DDBJ databases">
        <title>Erysipelothrix larvae sp. LV19 isolated from the larval gut of the rhinoceros beetle, Trypoxylus dichotomus.</title>
        <authorList>
            <person name="Lim S."/>
            <person name="Kim B.-C."/>
        </authorList>
    </citation>
    <scope>NUCLEOTIDE SEQUENCE [LARGE SCALE GENOMIC DNA]</scope>
    <source>
        <strain evidence="1 2">LV19</strain>
    </source>
</reference>
<dbReference type="AlphaFoldDB" id="A0A0X8GY08"/>